<dbReference type="EMBL" id="LMCB01000005">
    <property type="protein sequence ID" value="KZL20919.1"/>
    <property type="molecule type" value="Genomic_DNA"/>
</dbReference>
<keyword evidence="2" id="KW-1185">Reference proteome</keyword>
<gene>
    <name evidence="1" type="ORF">PsAD2_00911</name>
</gene>
<name>A0A161VA89_9HYPH</name>
<dbReference type="AlphaFoldDB" id="A0A161VA89"/>
<dbReference type="PATRIC" id="fig|989403.3.peg.974"/>
<dbReference type="Proteomes" id="UP000076577">
    <property type="component" value="Unassembled WGS sequence"/>
</dbReference>
<evidence type="ECO:0000313" key="1">
    <source>
        <dbReference type="EMBL" id="KZL20919.1"/>
    </source>
</evidence>
<reference evidence="1 2" key="1">
    <citation type="journal article" date="2016" name="Front. Microbiol.">
        <title>Comparative Genomic Analysis Reveals a Diverse Repertoire of Genes Involved in Prokaryote-Eukaryote Interactions within the Pseudovibrio Genus.</title>
        <authorList>
            <person name="Romano S."/>
            <person name="Fernandez-Guerra A."/>
            <person name="Reen F.J."/>
            <person name="Glockner F.O."/>
            <person name="Crowley S.P."/>
            <person name="O'Sullivan O."/>
            <person name="Cotter P.D."/>
            <person name="Adams C."/>
            <person name="Dobson A.D."/>
            <person name="O'Gara F."/>
        </authorList>
    </citation>
    <scope>NUCLEOTIDE SEQUENCE [LARGE SCALE GENOMIC DNA]</scope>
    <source>
        <strain evidence="1 2">Ad2</strain>
    </source>
</reference>
<comment type="caution">
    <text evidence="1">The sequence shown here is derived from an EMBL/GenBank/DDBJ whole genome shotgun (WGS) entry which is preliminary data.</text>
</comment>
<evidence type="ECO:0008006" key="3">
    <source>
        <dbReference type="Google" id="ProtNLM"/>
    </source>
</evidence>
<proteinExistence type="predicted"/>
<organism evidence="1 2">
    <name type="scientific">Pseudovibrio axinellae</name>
    <dbReference type="NCBI Taxonomy" id="989403"/>
    <lineage>
        <taxon>Bacteria</taxon>
        <taxon>Pseudomonadati</taxon>
        <taxon>Pseudomonadota</taxon>
        <taxon>Alphaproteobacteria</taxon>
        <taxon>Hyphomicrobiales</taxon>
        <taxon>Stappiaceae</taxon>
        <taxon>Pseudovibrio</taxon>
    </lineage>
</organism>
<accession>A0A161VA89</accession>
<dbReference type="RefSeq" id="WP_139201371.1">
    <property type="nucleotide sequence ID" value="NZ_FOFM01000003.1"/>
</dbReference>
<evidence type="ECO:0000313" key="2">
    <source>
        <dbReference type="Proteomes" id="UP000076577"/>
    </source>
</evidence>
<protein>
    <recommendedName>
        <fullName evidence="3">Acetyltransferase</fullName>
    </recommendedName>
</protein>
<sequence length="83" mass="9411">MTLIVNSNERPHMLSQLCDWFVQEWGELDPFDVRHGHVKTPSPLIALDEKKELIGGLAFTIAAKPRIDEKAIWINALLVAPKH</sequence>